<feature type="domain" description="Ice-binding protein C-terminal" evidence="2">
    <location>
        <begin position="443"/>
        <end position="464"/>
    </location>
</feature>
<protein>
    <recommendedName>
        <fullName evidence="6">PEP-CTERM protein-sorting domain-containing protein</fullName>
    </recommendedName>
</protein>
<keyword evidence="5" id="KW-1185">Reference proteome</keyword>
<comment type="caution">
    <text evidence="4">The sequence shown here is derived from an EMBL/GenBank/DDBJ whole genome shotgun (WGS) entry which is preliminary data.</text>
</comment>
<reference evidence="5" key="1">
    <citation type="journal article" date="2019" name="Int. J. Syst. Evol. Microbiol.">
        <title>The Global Catalogue of Microorganisms (GCM) 10K type strain sequencing project: providing services to taxonomists for standard genome sequencing and annotation.</title>
        <authorList>
            <consortium name="The Broad Institute Genomics Platform"/>
            <consortium name="The Broad Institute Genome Sequencing Center for Infectious Disease"/>
            <person name="Wu L."/>
            <person name="Ma J."/>
        </authorList>
    </citation>
    <scope>NUCLEOTIDE SEQUENCE [LARGE SCALE GENOMIC DNA]</scope>
    <source>
        <strain evidence="5">KCTC 32239</strain>
    </source>
</reference>
<evidence type="ECO:0000259" key="3">
    <source>
        <dbReference type="Pfam" id="PF13449"/>
    </source>
</evidence>
<feature type="chain" id="PRO_5045042326" description="PEP-CTERM protein-sorting domain-containing protein" evidence="1">
    <location>
        <begin position="24"/>
        <end position="466"/>
    </location>
</feature>
<dbReference type="InterPro" id="IPR013424">
    <property type="entry name" value="Ice-binding_C"/>
</dbReference>
<accession>A0ABQ3ATN2</accession>
<dbReference type="Gene3D" id="2.130.10.10">
    <property type="entry name" value="YVTN repeat-like/Quinoprotein amine dehydrogenase"/>
    <property type="match status" value="1"/>
</dbReference>
<evidence type="ECO:0000256" key="1">
    <source>
        <dbReference type="SAM" id="SignalP"/>
    </source>
</evidence>
<dbReference type="InterPro" id="IPR015943">
    <property type="entry name" value="WD40/YVTN_repeat-like_dom_sf"/>
</dbReference>
<dbReference type="NCBIfam" id="TIGR02595">
    <property type="entry name" value="PEP_CTERM"/>
    <property type="match status" value="1"/>
</dbReference>
<proteinExistence type="predicted"/>
<dbReference type="Pfam" id="PF13449">
    <property type="entry name" value="Phytase-like"/>
    <property type="match status" value="1"/>
</dbReference>
<dbReference type="PANTHER" id="PTHR37957">
    <property type="entry name" value="BLR7070 PROTEIN"/>
    <property type="match status" value="1"/>
</dbReference>
<sequence length="466" mass="49057">MNKSFKNLALFSLISSISLASQAAPVLLGIGSISGTADKSGLTGTLESGVNANVFGGLGSGLAYAGNNTFIALPDRGPNAQAYAGGAAVDNTTTYIPRFQTLNMQLTASNSGLPFTITPTLTNTTLLFSSTALNYAANGAPAQNDASHYFFSGRSDNFGAGNSTSANNARLDPEGVRISNDGKSVFISDEYGPYVYQFDRTTGERIKTFTLPSELAIANVAPTEAAEIGGNTAGRTTNKGMEGLAITPDGKTLVGIMQAPLLQDTNKVVRIVTVDIASGTTHEYAYQLTTGSGVSEIVAINDHEFLVDERDGKGLGDNSNAVAKQIFKIDLNGAQDITGLSGNLASKAVGKTLSLDFKDLLVNAGIAAQNIPAKIEGMTFGEDVVFNNQTLHTLWISNDNDFLSTITDSKHPQGFNNPSNFYVFGFSDADLQNYVAQKISVNVPEPSTAILFLLGLAGMSFVRRKH</sequence>
<evidence type="ECO:0000259" key="2">
    <source>
        <dbReference type="Pfam" id="PF07589"/>
    </source>
</evidence>
<dbReference type="EMBL" id="BMYZ01000001">
    <property type="protein sequence ID" value="GGY63635.1"/>
    <property type="molecule type" value="Genomic_DNA"/>
</dbReference>
<name>A0ABQ3ATN2_9GAMM</name>
<dbReference type="Proteomes" id="UP000619761">
    <property type="component" value="Unassembled WGS sequence"/>
</dbReference>
<keyword evidence="1" id="KW-0732">Signal</keyword>
<dbReference type="Pfam" id="PF07589">
    <property type="entry name" value="PEP-CTERM"/>
    <property type="match status" value="1"/>
</dbReference>
<organism evidence="4 5">
    <name type="scientific">Cellvibrio zantedeschiae</name>
    <dbReference type="NCBI Taxonomy" id="1237077"/>
    <lineage>
        <taxon>Bacteria</taxon>
        <taxon>Pseudomonadati</taxon>
        <taxon>Pseudomonadota</taxon>
        <taxon>Gammaproteobacteria</taxon>
        <taxon>Cellvibrionales</taxon>
        <taxon>Cellvibrionaceae</taxon>
        <taxon>Cellvibrio</taxon>
    </lineage>
</organism>
<dbReference type="SUPFAM" id="SSF75011">
    <property type="entry name" value="3-carboxy-cis,cis-mucoante lactonizing enzyme"/>
    <property type="match status" value="1"/>
</dbReference>
<feature type="signal peptide" evidence="1">
    <location>
        <begin position="1"/>
        <end position="23"/>
    </location>
</feature>
<dbReference type="RefSeq" id="WP_189415631.1">
    <property type="nucleotide sequence ID" value="NZ_BMYZ01000001.1"/>
</dbReference>
<feature type="domain" description="Phytase-like" evidence="3">
    <location>
        <begin position="55"/>
        <end position="402"/>
    </location>
</feature>
<evidence type="ECO:0000313" key="4">
    <source>
        <dbReference type="EMBL" id="GGY63635.1"/>
    </source>
</evidence>
<evidence type="ECO:0008006" key="6">
    <source>
        <dbReference type="Google" id="ProtNLM"/>
    </source>
</evidence>
<gene>
    <name evidence="4" type="ORF">GCM10011613_04180</name>
</gene>
<dbReference type="PANTHER" id="PTHR37957:SF1">
    <property type="entry name" value="PHYTASE-LIKE DOMAIN-CONTAINING PROTEIN"/>
    <property type="match status" value="1"/>
</dbReference>
<evidence type="ECO:0000313" key="5">
    <source>
        <dbReference type="Proteomes" id="UP000619761"/>
    </source>
</evidence>
<dbReference type="InterPro" id="IPR027372">
    <property type="entry name" value="Phytase-like_dom"/>
</dbReference>